<dbReference type="PROSITE" id="PS00146">
    <property type="entry name" value="BETA_LACTAMASE_A"/>
    <property type="match status" value="1"/>
</dbReference>
<dbReference type="Proteomes" id="UP000184462">
    <property type="component" value="Unassembled WGS sequence"/>
</dbReference>
<reference evidence="3 4" key="1">
    <citation type="submission" date="2016-11" db="EMBL/GenBank/DDBJ databases">
        <authorList>
            <person name="Jaros S."/>
            <person name="Januszkiewicz K."/>
            <person name="Wedrychowicz H."/>
        </authorList>
    </citation>
    <scope>NUCLEOTIDE SEQUENCE [LARGE SCALE GENOMIC DNA]</scope>
    <source>
        <strain evidence="3 4">DSM 25661</strain>
    </source>
</reference>
<dbReference type="Pfam" id="PF00144">
    <property type="entry name" value="Beta-lactamase"/>
    <property type="match status" value="1"/>
</dbReference>
<keyword evidence="1" id="KW-1133">Transmembrane helix</keyword>
<dbReference type="EMBL" id="FQTW01000003">
    <property type="protein sequence ID" value="SHE57913.1"/>
    <property type="molecule type" value="Genomic_DNA"/>
</dbReference>
<evidence type="ECO:0000256" key="1">
    <source>
        <dbReference type="SAM" id="Phobius"/>
    </source>
</evidence>
<dbReference type="STRING" id="1155689.SAMN05444278_10313"/>
<proteinExistence type="predicted"/>
<dbReference type="InterPro" id="IPR001466">
    <property type="entry name" value="Beta-lactam-related"/>
</dbReference>
<dbReference type="InterPro" id="IPR023650">
    <property type="entry name" value="Beta-lactam_class-A_AS"/>
</dbReference>
<dbReference type="SUPFAM" id="SSF56601">
    <property type="entry name" value="beta-lactamase/transpeptidase-like"/>
    <property type="match status" value="1"/>
</dbReference>
<keyword evidence="1" id="KW-0472">Membrane</keyword>
<accession>A0A1M4UMW3</accession>
<evidence type="ECO:0000259" key="2">
    <source>
        <dbReference type="Pfam" id="PF00144"/>
    </source>
</evidence>
<evidence type="ECO:0000313" key="4">
    <source>
        <dbReference type="Proteomes" id="UP000184462"/>
    </source>
</evidence>
<dbReference type="AlphaFoldDB" id="A0A1M4UMW3"/>
<feature type="domain" description="Beta-lactamase-related" evidence="2">
    <location>
        <begin position="114"/>
        <end position="413"/>
    </location>
</feature>
<dbReference type="InterPro" id="IPR050491">
    <property type="entry name" value="AmpC-like"/>
</dbReference>
<name>A0A1M4UMW3_9FLAO</name>
<organism evidence="3 4">
    <name type="scientific">Psychroflexus salarius</name>
    <dbReference type="NCBI Taxonomy" id="1155689"/>
    <lineage>
        <taxon>Bacteria</taxon>
        <taxon>Pseudomonadati</taxon>
        <taxon>Bacteroidota</taxon>
        <taxon>Flavobacteriia</taxon>
        <taxon>Flavobacteriales</taxon>
        <taxon>Flavobacteriaceae</taxon>
        <taxon>Psychroflexus</taxon>
    </lineage>
</organism>
<feature type="transmembrane region" description="Helical" evidence="1">
    <location>
        <begin position="46"/>
        <end position="64"/>
    </location>
</feature>
<protein>
    <submittedName>
        <fullName evidence="3">CubicO group peptidase, beta-lactamase class C family</fullName>
    </submittedName>
</protein>
<evidence type="ECO:0000313" key="3">
    <source>
        <dbReference type="EMBL" id="SHE57913.1"/>
    </source>
</evidence>
<keyword evidence="1" id="KW-0812">Transmembrane</keyword>
<dbReference type="PANTHER" id="PTHR46825">
    <property type="entry name" value="D-ALANYL-D-ALANINE-CARBOXYPEPTIDASE/ENDOPEPTIDASE AMPH"/>
    <property type="match status" value="1"/>
</dbReference>
<dbReference type="Gene3D" id="3.40.710.10">
    <property type="entry name" value="DD-peptidase/beta-lactamase superfamily"/>
    <property type="match status" value="1"/>
</dbReference>
<keyword evidence="4" id="KW-1185">Reference proteome</keyword>
<dbReference type="InterPro" id="IPR012338">
    <property type="entry name" value="Beta-lactam/transpept-like"/>
</dbReference>
<dbReference type="PANTHER" id="PTHR46825:SF9">
    <property type="entry name" value="BETA-LACTAMASE-RELATED DOMAIN-CONTAINING PROTEIN"/>
    <property type="match status" value="1"/>
</dbReference>
<gene>
    <name evidence="3" type="ORF">SAMN05444278_10313</name>
</gene>
<sequence>MYKFSNSAVLYNIHYKIRMLSQNNIRLSLCIFGVQVLFMLKNKRRILLLIAFMLIVAVFINYSFSHATVNKNAKEASKLVFDEVKPEKKPKFNYKSILSNKLVSFENKLDYKAKRSRFNGVVLVAYKNQVIFEKAYGYKDPTAKDLLTTDISFELASVSKQFTAAAVLKLAELGKVDINQALVNYFPEFKFENIQVRDLLKHSSGLWDYMNLTEAYWHQEKAPDQFEVLELINQHQSSLSFRPGSRFDYNNTNYAILVALTEKLSGQSFRDFLQQHFFSPHCLDETYVGVQNRSRENVITAFQPYGRSYINLPPSFHNGALGDKGIHTTANNLWIWFKQLKNYKLLSKASVHQMFNLDTFKQYDYGMGFRTRVNSSGEIEIYHDGLWDGFRNGLHYFPEDELTYIVLSHTQNRSKVYFQNYLENQAKKMLNNLKLNEFSQNNSSKQKFNNG</sequence>